<reference evidence="6 7" key="1">
    <citation type="submission" date="2012-11" db="EMBL/GenBank/DDBJ databases">
        <title>Whole genome sequence of Acidocella aminolytica 101 = DSM 11237.</title>
        <authorList>
            <person name="Azuma Y."/>
            <person name="Higashiura N."/>
            <person name="Hirakawa H."/>
            <person name="Matsushita K."/>
        </authorList>
    </citation>
    <scope>NUCLEOTIDE SEQUENCE [LARGE SCALE GENOMIC DNA]</scope>
    <source>
        <strain evidence="7">101 / DSM 11237</strain>
    </source>
</reference>
<dbReference type="CDD" id="cd16442">
    <property type="entry name" value="BPL"/>
    <property type="match status" value="1"/>
</dbReference>
<dbReference type="Pfam" id="PF03099">
    <property type="entry name" value="BPL_LplA_LipB"/>
    <property type="match status" value="1"/>
</dbReference>
<organism evidence="6 7">
    <name type="scientific">Acidocella aminolytica 101 = DSM 11237</name>
    <dbReference type="NCBI Taxonomy" id="1120923"/>
    <lineage>
        <taxon>Bacteria</taxon>
        <taxon>Pseudomonadati</taxon>
        <taxon>Pseudomonadota</taxon>
        <taxon>Alphaproteobacteria</taxon>
        <taxon>Acetobacterales</taxon>
        <taxon>Acidocellaceae</taxon>
        <taxon>Acidocella</taxon>
    </lineage>
</organism>
<dbReference type="SUPFAM" id="SSF55681">
    <property type="entry name" value="Class II aaRS and biotin synthetases"/>
    <property type="match status" value="1"/>
</dbReference>
<dbReference type="Proteomes" id="UP000032668">
    <property type="component" value="Unassembled WGS sequence"/>
</dbReference>
<keyword evidence="1 6" id="KW-0436">Ligase</keyword>
<keyword evidence="2" id="KW-0092">Biotin</keyword>
<accession>A0A0D6PDI1</accession>
<evidence type="ECO:0000313" key="7">
    <source>
        <dbReference type="Proteomes" id="UP000032668"/>
    </source>
</evidence>
<dbReference type="InterPro" id="IPR003142">
    <property type="entry name" value="BPL_C"/>
</dbReference>
<dbReference type="NCBIfam" id="TIGR00121">
    <property type="entry name" value="birA_ligase"/>
    <property type="match status" value="1"/>
</dbReference>
<name>A0A0D6PDI1_9PROT</name>
<dbReference type="EMBL" id="BANC01000026">
    <property type="protein sequence ID" value="GAN79712.1"/>
    <property type="molecule type" value="Genomic_DNA"/>
</dbReference>
<evidence type="ECO:0000313" key="6">
    <source>
        <dbReference type="EMBL" id="GAN79712.1"/>
    </source>
</evidence>
<dbReference type="InterPro" id="IPR045864">
    <property type="entry name" value="aa-tRNA-synth_II/BPL/LPL"/>
</dbReference>
<evidence type="ECO:0000259" key="5">
    <source>
        <dbReference type="PROSITE" id="PS51733"/>
    </source>
</evidence>
<dbReference type="OrthoDB" id="9807064at2"/>
<comment type="caution">
    <text evidence="6">The sequence shown here is derived from an EMBL/GenBank/DDBJ whole genome shotgun (WGS) entry which is preliminary data.</text>
</comment>
<dbReference type="InterPro" id="IPR004408">
    <property type="entry name" value="Biotin_CoA_COase_ligase"/>
</dbReference>
<dbReference type="Gene3D" id="3.30.930.10">
    <property type="entry name" value="Bira Bifunctional Protein, Domain 2"/>
    <property type="match status" value="1"/>
</dbReference>
<dbReference type="EC" id="6.3.4.15" evidence="3"/>
<evidence type="ECO:0000256" key="3">
    <source>
        <dbReference type="ARBA" id="ARBA00024227"/>
    </source>
</evidence>
<dbReference type="InterPro" id="IPR004143">
    <property type="entry name" value="BPL_LPL_catalytic"/>
</dbReference>
<dbReference type="Pfam" id="PF02237">
    <property type="entry name" value="BPL_C"/>
    <property type="match status" value="1"/>
</dbReference>
<keyword evidence="7" id="KW-1185">Reference proteome</keyword>
<gene>
    <name evidence="6" type="ORF">Aam_026_018</name>
</gene>
<dbReference type="GO" id="GO:0005737">
    <property type="term" value="C:cytoplasm"/>
    <property type="evidence" value="ECO:0007669"/>
    <property type="project" value="TreeGrafter"/>
</dbReference>
<feature type="domain" description="BPL/LPL catalytic" evidence="5">
    <location>
        <begin position="1"/>
        <end position="176"/>
    </location>
</feature>
<dbReference type="PANTHER" id="PTHR12835:SF5">
    <property type="entry name" value="BIOTIN--PROTEIN LIGASE"/>
    <property type="match status" value="1"/>
</dbReference>
<sequence>MIGWRLEQYPELGSTSDEIVRRAKAGEPAGLAVLALRQTAGRGSRGRAWTAPEGNLNLSILLRPTRPTEAAGLFSLIAGIAVLEALESLHARHLSLKWPNDILCSGAKLAGILIDAMPDGPRLDWLAIGIGVNLKTAPDIPGRRTADLAAQGLHIAPDEAAHAFLARLAPWLDAPAAEIRAAWLAKAHPLGTPMEIAYTGHRQSGHFAGLSEHGELLLQCENRIETLNTGEVLLANG</sequence>
<dbReference type="STRING" id="1120923.SAMN02746095_01080"/>
<dbReference type="PANTHER" id="PTHR12835">
    <property type="entry name" value="BIOTIN PROTEIN LIGASE"/>
    <property type="match status" value="1"/>
</dbReference>
<evidence type="ECO:0000256" key="4">
    <source>
        <dbReference type="ARBA" id="ARBA00047846"/>
    </source>
</evidence>
<evidence type="ECO:0000256" key="1">
    <source>
        <dbReference type="ARBA" id="ARBA00022598"/>
    </source>
</evidence>
<protein>
    <recommendedName>
        <fullName evidence="3">biotin--[biotin carboxyl-carrier protein] ligase</fullName>
        <ecNumber evidence="3">6.3.4.15</ecNumber>
    </recommendedName>
</protein>
<dbReference type="AlphaFoldDB" id="A0A0D6PDI1"/>
<dbReference type="GO" id="GO:0004077">
    <property type="term" value="F:biotin--[biotin carboxyl-carrier protein] ligase activity"/>
    <property type="evidence" value="ECO:0007669"/>
    <property type="project" value="UniProtKB-EC"/>
</dbReference>
<dbReference type="RefSeq" id="WP_048878154.1">
    <property type="nucleotide sequence ID" value="NZ_BANC01000026.1"/>
</dbReference>
<dbReference type="PROSITE" id="PS51733">
    <property type="entry name" value="BPL_LPL_CATALYTIC"/>
    <property type="match status" value="1"/>
</dbReference>
<proteinExistence type="predicted"/>
<comment type="catalytic activity">
    <reaction evidence="4">
        <text>biotin + L-lysyl-[protein] + ATP = N(6)-biotinyl-L-lysyl-[protein] + AMP + diphosphate + H(+)</text>
        <dbReference type="Rhea" id="RHEA:11756"/>
        <dbReference type="Rhea" id="RHEA-COMP:9752"/>
        <dbReference type="Rhea" id="RHEA-COMP:10505"/>
        <dbReference type="ChEBI" id="CHEBI:15378"/>
        <dbReference type="ChEBI" id="CHEBI:29969"/>
        <dbReference type="ChEBI" id="CHEBI:30616"/>
        <dbReference type="ChEBI" id="CHEBI:33019"/>
        <dbReference type="ChEBI" id="CHEBI:57586"/>
        <dbReference type="ChEBI" id="CHEBI:83144"/>
        <dbReference type="ChEBI" id="CHEBI:456215"/>
        <dbReference type="EC" id="6.3.4.15"/>
    </reaction>
</comment>
<evidence type="ECO:0000256" key="2">
    <source>
        <dbReference type="ARBA" id="ARBA00023267"/>
    </source>
</evidence>